<dbReference type="AlphaFoldDB" id="A0A1I2ACE6"/>
<protein>
    <submittedName>
        <fullName evidence="4">RsbT co-antagonist protein RsbR</fullName>
    </submittedName>
</protein>
<dbReference type="InterPro" id="IPR000014">
    <property type="entry name" value="PAS"/>
</dbReference>
<dbReference type="CDD" id="cd00130">
    <property type="entry name" value="PAS"/>
    <property type="match status" value="1"/>
</dbReference>
<dbReference type="OrthoDB" id="9814202at2"/>
<dbReference type="Gene3D" id="3.30.450.20">
    <property type="entry name" value="PAS domain"/>
    <property type="match status" value="1"/>
</dbReference>
<dbReference type="Pfam" id="PF08448">
    <property type="entry name" value="PAS_4"/>
    <property type="match status" value="1"/>
</dbReference>
<feature type="domain" description="PAC" evidence="2">
    <location>
        <begin position="83"/>
        <end position="137"/>
    </location>
</feature>
<dbReference type="InterPro" id="IPR013656">
    <property type="entry name" value="PAS_4"/>
</dbReference>
<keyword evidence="5" id="KW-1185">Reference proteome</keyword>
<dbReference type="RefSeq" id="WP_096327951.1">
    <property type="nucleotide sequence ID" value="NZ_FOMX01000013.1"/>
</dbReference>
<accession>A0A1I2ACE6</accession>
<gene>
    <name evidence="4" type="ORF">SAMN02745121_04182</name>
</gene>
<dbReference type="Pfam" id="PF01740">
    <property type="entry name" value="STAS"/>
    <property type="match status" value="1"/>
</dbReference>
<dbReference type="PANTHER" id="PTHR33745">
    <property type="entry name" value="RSBT ANTAGONIST PROTEIN RSBS-RELATED"/>
    <property type="match status" value="1"/>
</dbReference>
<evidence type="ECO:0000313" key="5">
    <source>
        <dbReference type="Proteomes" id="UP000199400"/>
    </source>
</evidence>
<dbReference type="PROSITE" id="PS50801">
    <property type="entry name" value="STAS"/>
    <property type="match status" value="1"/>
</dbReference>
<dbReference type="Gene3D" id="3.30.750.24">
    <property type="entry name" value="STAS domain"/>
    <property type="match status" value="1"/>
</dbReference>
<dbReference type="PROSITE" id="PS50113">
    <property type="entry name" value="PAC"/>
    <property type="match status" value="1"/>
</dbReference>
<dbReference type="EMBL" id="FOMX01000013">
    <property type="protein sequence ID" value="SFE41479.1"/>
    <property type="molecule type" value="Genomic_DNA"/>
</dbReference>
<dbReference type="CDD" id="cd07041">
    <property type="entry name" value="STAS_RsbR_RsbS_like"/>
    <property type="match status" value="1"/>
</dbReference>
<dbReference type="InterPro" id="IPR002645">
    <property type="entry name" value="STAS_dom"/>
</dbReference>
<dbReference type="InterPro" id="IPR036513">
    <property type="entry name" value="STAS_dom_sf"/>
</dbReference>
<evidence type="ECO:0000259" key="3">
    <source>
        <dbReference type="PROSITE" id="PS50801"/>
    </source>
</evidence>
<dbReference type="NCBIfam" id="TIGR00229">
    <property type="entry name" value="sensory_box"/>
    <property type="match status" value="1"/>
</dbReference>
<proteinExistence type="predicted"/>
<evidence type="ECO:0000259" key="2">
    <source>
        <dbReference type="PROSITE" id="PS50113"/>
    </source>
</evidence>
<evidence type="ECO:0000313" key="4">
    <source>
        <dbReference type="EMBL" id="SFE41479.1"/>
    </source>
</evidence>
<dbReference type="STRING" id="54.SAMN02745121_04182"/>
<feature type="domain" description="STAS" evidence="3">
    <location>
        <begin position="147"/>
        <end position="258"/>
    </location>
</feature>
<dbReference type="Proteomes" id="UP000199400">
    <property type="component" value="Unassembled WGS sequence"/>
</dbReference>
<name>A0A1I2ACE6_9BACT</name>
<reference evidence="5" key="1">
    <citation type="submission" date="2016-10" db="EMBL/GenBank/DDBJ databases">
        <authorList>
            <person name="Varghese N."/>
            <person name="Submissions S."/>
        </authorList>
    </citation>
    <scope>NUCLEOTIDE SEQUENCE [LARGE SCALE GENOMIC DNA]</scope>
    <source>
        <strain evidence="5">ATCC 25963</strain>
    </source>
</reference>
<keyword evidence="1" id="KW-0597">Phosphoprotein</keyword>
<dbReference type="InterPro" id="IPR000700">
    <property type="entry name" value="PAS-assoc_C"/>
</dbReference>
<dbReference type="SUPFAM" id="SSF55785">
    <property type="entry name" value="PYP-like sensor domain (PAS domain)"/>
    <property type="match status" value="1"/>
</dbReference>
<dbReference type="PANTHER" id="PTHR33745:SF3">
    <property type="entry name" value="RSBT CO-ANTAGONIST PROTEIN RSBRC"/>
    <property type="match status" value="1"/>
</dbReference>
<evidence type="ECO:0000256" key="1">
    <source>
        <dbReference type="ARBA" id="ARBA00022553"/>
    </source>
</evidence>
<dbReference type="InterPro" id="IPR035965">
    <property type="entry name" value="PAS-like_dom_sf"/>
</dbReference>
<sequence>MTQGPDLDGRLALFQAVADSMPWAMFWKDRDSRYLGGNQAMAKLCGLSSPQDLVGLSDTDLWWRDNAAEYRADDLDVIESGEQRLYVRLAFPSENGGTVWIDRHRIPLRDPSGAIIGVIGWFEDVTAKKLAEDAEAQAQLEATLEMATPLLPVADGVLVMPLIGKLDAQRATQMIDTLLAGVTQHRAHTAILDVTGVRRMDTTAIEALARAAAGVRLLGAAAVVTGVGPAVAQAIVRLGVDFGQVTVLGDLKAGVAHALASAQKRGA</sequence>
<dbReference type="SUPFAM" id="SSF52091">
    <property type="entry name" value="SpoIIaa-like"/>
    <property type="match status" value="1"/>
</dbReference>
<organism evidence="4 5">
    <name type="scientific">Nannocystis exedens</name>
    <dbReference type="NCBI Taxonomy" id="54"/>
    <lineage>
        <taxon>Bacteria</taxon>
        <taxon>Pseudomonadati</taxon>
        <taxon>Myxococcota</taxon>
        <taxon>Polyangia</taxon>
        <taxon>Nannocystales</taxon>
        <taxon>Nannocystaceae</taxon>
        <taxon>Nannocystis</taxon>
    </lineage>
</organism>
<dbReference type="InterPro" id="IPR051932">
    <property type="entry name" value="Bact_StressResp_Reg"/>
</dbReference>